<sequence length="143" mass="15889">MPVSLTNSFLSIDSVFILSQFDPELVLVSAGYDSSFVCPVGGSYLNTLSESIGHTFSALLDDPMKPINPRNGRDKCVSEGNNAKKYDLATRVRAWVKTDLDIQISMDAVKYHLSHFMDSRKTLCGRLCTIEAKIKLPTRRSTL</sequence>
<proteinExistence type="predicted"/>
<evidence type="ECO:0000313" key="1">
    <source>
        <dbReference type="Proteomes" id="UP000050791"/>
    </source>
</evidence>
<organism evidence="1 2">
    <name type="scientific">Schistosoma mattheei</name>
    <dbReference type="NCBI Taxonomy" id="31246"/>
    <lineage>
        <taxon>Eukaryota</taxon>
        <taxon>Metazoa</taxon>
        <taxon>Spiralia</taxon>
        <taxon>Lophotrochozoa</taxon>
        <taxon>Platyhelminthes</taxon>
        <taxon>Trematoda</taxon>
        <taxon>Digenea</taxon>
        <taxon>Strigeidida</taxon>
        <taxon>Schistosomatoidea</taxon>
        <taxon>Schistosomatidae</taxon>
        <taxon>Schistosoma</taxon>
    </lineage>
</organism>
<protein>
    <recommendedName>
        <fullName evidence="3">Histone deacetylase domain-containing protein</fullName>
    </recommendedName>
</protein>
<dbReference type="WBParaSite" id="SMTH1_107470.1">
    <property type="protein sequence ID" value="SMTH1_107470.1"/>
    <property type="gene ID" value="SMTH1_107470"/>
</dbReference>
<evidence type="ECO:0000313" key="2">
    <source>
        <dbReference type="WBParaSite" id="SMTH1_107470.1"/>
    </source>
</evidence>
<dbReference type="Proteomes" id="UP000050791">
    <property type="component" value="Unassembled WGS sequence"/>
</dbReference>
<reference evidence="2" key="1">
    <citation type="submission" date="2023-11" db="UniProtKB">
        <authorList>
            <consortium name="WormBaseParasite"/>
        </authorList>
    </citation>
    <scope>IDENTIFICATION</scope>
</reference>
<accession>A0AA85AVU4</accession>
<evidence type="ECO:0008006" key="3">
    <source>
        <dbReference type="Google" id="ProtNLM"/>
    </source>
</evidence>
<name>A0AA85AVU4_9TREM</name>
<dbReference type="AlphaFoldDB" id="A0AA85AVU4"/>